<keyword evidence="2" id="KW-1185">Reference proteome</keyword>
<protein>
    <submittedName>
        <fullName evidence="1">5981_t:CDS:1</fullName>
    </submittedName>
</protein>
<comment type="caution">
    <text evidence="1">The sequence shown here is derived from an EMBL/GenBank/DDBJ whole genome shotgun (WGS) entry which is preliminary data.</text>
</comment>
<accession>A0ACA9K7A4</accession>
<sequence>MPFCTSCSRTLSFAEFIYEGKSYKTCARYITNKAIKKDNLDEKTIIKAISIQDISDYITNVIADLEHCSELSLVFRIQLDEIILGIVDTDVKAITILIINEIENGDGYN</sequence>
<name>A0ACA9K7A4_9GLOM</name>
<proteinExistence type="predicted"/>
<dbReference type="EMBL" id="CAJVPU010000616">
    <property type="protein sequence ID" value="CAG8456528.1"/>
    <property type="molecule type" value="Genomic_DNA"/>
</dbReference>
<gene>
    <name evidence="1" type="ORF">DHETER_LOCUS1087</name>
</gene>
<evidence type="ECO:0000313" key="2">
    <source>
        <dbReference type="Proteomes" id="UP000789702"/>
    </source>
</evidence>
<dbReference type="Proteomes" id="UP000789702">
    <property type="component" value="Unassembled WGS sequence"/>
</dbReference>
<organism evidence="1 2">
    <name type="scientific">Dentiscutata heterogama</name>
    <dbReference type="NCBI Taxonomy" id="1316150"/>
    <lineage>
        <taxon>Eukaryota</taxon>
        <taxon>Fungi</taxon>
        <taxon>Fungi incertae sedis</taxon>
        <taxon>Mucoromycota</taxon>
        <taxon>Glomeromycotina</taxon>
        <taxon>Glomeromycetes</taxon>
        <taxon>Diversisporales</taxon>
        <taxon>Gigasporaceae</taxon>
        <taxon>Dentiscutata</taxon>
    </lineage>
</organism>
<evidence type="ECO:0000313" key="1">
    <source>
        <dbReference type="EMBL" id="CAG8456528.1"/>
    </source>
</evidence>
<reference evidence="1" key="1">
    <citation type="submission" date="2021-06" db="EMBL/GenBank/DDBJ databases">
        <authorList>
            <person name="Kallberg Y."/>
            <person name="Tangrot J."/>
            <person name="Rosling A."/>
        </authorList>
    </citation>
    <scope>NUCLEOTIDE SEQUENCE</scope>
    <source>
        <strain evidence="1">IL203A</strain>
    </source>
</reference>